<dbReference type="Proteomes" id="UP000242205">
    <property type="component" value="Chromosome"/>
</dbReference>
<keyword evidence="2" id="KW-1185">Reference proteome</keyword>
<name>A0A2I6SA82_9RHOO</name>
<dbReference type="KEGG" id="atw:C0099_15150"/>
<evidence type="ECO:0000313" key="2">
    <source>
        <dbReference type="Proteomes" id="UP000242205"/>
    </source>
</evidence>
<protein>
    <recommendedName>
        <fullName evidence="3">DUF342 domain-containing protein</fullName>
    </recommendedName>
</protein>
<sequence>MVTLVGTGVLAATAVAINAIRGAQDQQLALHANTQAAARAWDGVELLRHYFAAIPDEDFDEFEACSEASPCELSISGVDYLSAAVVEYVEESELTSQRRVVANVTGSGADTTVSVQAIYEFVPPGGGGNENDGGDDGNPPAPLVKINSDLNLTGSINVLGGENANLVVDGNVSMSGSVSGINEICATGNLSIGSAIQVNRICSNANVTLTGAATSSLVEATGDVTLSGGAATNIGTVLANGDVTLSGGSANVGNVRTQGDVSVTGGNAVVSGTVDAQGDVVWSSGRSADTVNSNGDVRYGGDDGITTINARGDVTLTGGGNVRDVNAMANVFIQSYWGQGIRNRLLGGGALQYNNNGNVVGSGSVVGPVSPTPLASGINVSIDPGLVVDVPWVDVPDVRPVTVPENVVDVFALKSAANYVFEIEAATGKKRVTVRDVSGIDDGEYYLGNYNTGGYRDYLCTEVVAAGNAWRCTEPALPTETRTICQGYSDYNTCFSYSSAQNRWTIAGQTMAPGLAWFDGNLTVSNGVYINTFLATGTISTAGGMKTYAPNYAGYQGVCTDNRSAQGMADIRTGLSGLYPTNLCVGGTYEPSDLANVAFIAGGYRSGTYEGGNIALGASNQVFGSVIAGGLLTTGGSTNVVGSIEIANMAGSASPTNWSGSTTIDLRNLPDGFDPDPGCLVDCPQPEDPEDPGGSLPWQVFWTRYL</sequence>
<dbReference type="EMBL" id="CP025682">
    <property type="protein sequence ID" value="AUN96159.1"/>
    <property type="molecule type" value="Genomic_DNA"/>
</dbReference>
<gene>
    <name evidence="1" type="ORF">C0099_15150</name>
</gene>
<dbReference type="AlphaFoldDB" id="A0A2I6SA82"/>
<accession>A0A2I6SA82</accession>
<proteinExistence type="predicted"/>
<evidence type="ECO:0008006" key="3">
    <source>
        <dbReference type="Google" id="ProtNLM"/>
    </source>
</evidence>
<evidence type="ECO:0000313" key="1">
    <source>
        <dbReference type="EMBL" id="AUN96159.1"/>
    </source>
</evidence>
<reference evidence="1 2" key="1">
    <citation type="submission" date="2018-01" db="EMBL/GenBank/DDBJ databases">
        <authorList>
            <person name="Fu G.-Y."/>
        </authorList>
    </citation>
    <scope>NUCLEOTIDE SEQUENCE [LARGE SCALE GENOMIC DNA]</scope>
    <source>
        <strain evidence="1 2">SY39</strain>
    </source>
</reference>
<organism evidence="1 2">
    <name type="scientific">Pseudazoarcus pumilus</name>
    <dbReference type="NCBI Taxonomy" id="2067960"/>
    <lineage>
        <taxon>Bacteria</taxon>
        <taxon>Pseudomonadati</taxon>
        <taxon>Pseudomonadota</taxon>
        <taxon>Betaproteobacteria</taxon>
        <taxon>Rhodocyclales</taxon>
        <taxon>Zoogloeaceae</taxon>
        <taxon>Pseudazoarcus</taxon>
    </lineage>
</organism>